<accession>A0A0F9AJU4</accession>
<evidence type="ECO:0000313" key="1">
    <source>
        <dbReference type="EMBL" id="KKK72436.1"/>
    </source>
</evidence>
<feature type="non-terminal residue" evidence="1">
    <location>
        <position position="1"/>
    </location>
</feature>
<dbReference type="EMBL" id="LAZR01057256">
    <property type="protein sequence ID" value="KKK72436.1"/>
    <property type="molecule type" value="Genomic_DNA"/>
</dbReference>
<gene>
    <name evidence="1" type="ORF">LCGC14_2903860</name>
</gene>
<sequence>AATLWSEVMEIAGVPWGKFTDDDWHGWSGAGLDAHICYTTGHIYVRSVEDGVLTIEKYAQQRPSDDIEPVKTWTFKVL</sequence>
<name>A0A0F9AJU4_9ZZZZ</name>
<protein>
    <submittedName>
        <fullName evidence="1">Uncharacterized protein</fullName>
    </submittedName>
</protein>
<dbReference type="AlphaFoldDB" id="A0A0F9AJU4"/>
<organism evidence="1">
    <name type="scientific">marine sediment metagenome</name>
    <dbReference type="NCBI Taxonomy" id="412755"/>
    <lineage>
        <taxon>unclassified sequences</taxon>
        <taxon>metagenomes</taxon>
        <taxon>ecological metagenomes</taxon>
    </lineage>
</organism>
<proteinExistence type="predicted"/>
<reference evidence="1" key="1">
    <citation type="journal article" date="2015" name="Nature">
        <title>Complex archaea that bridge the gap between prokaryotes and eukaryotes.</title>
        <authorList>
            <person name="Spang A."/>
            <person name="Saw J.H."/>
            <person name="Jorgensen S.L."/>
            <person name="Zaremba-Niedzwiedzka K."/>
            <person name="Martijn J."/>
            <person name="Lind A.E."/>
            <person name="van Eijk R."/>
            <person name="Schleper C."/>
            <person name="Guy L."/>
            <person name="Ettema T.J."/>
        </authorList>
    </citation>
    <scope>NUCLEOTIDE SEQUENCE</scope>
</reference>
<comment type="caution">
    <text evidence="1">The sequence shown here is derived from an EMBL/GenBank/DDBJ whole genome shotgun (WGS) entry which is preliminary data.</text>
</comment>